<proteinExistence type="predicted"/>
<comment type="caution">
    <text evidence="2">The sequence shown here is derived from an EMBL/GenBank/DDBJ whole genome shotgun (WGS) entry which is preliminary data.</text>
</comment>
<protein>
    <submittedName>
        <fullName evidence="2">Uncharacterized protein</fullName>
    </submittedName>
</protein>
<accession>A0A836BU47</accession>
<evidence type="ECO:0000256" key="1">
    <source>
        <dbReference type="SAM" id="MobiDB-lite"/>
    </source>
</evidence>
<dbReference type="EMBL" id="JAEHOE010000095">
    <property type="protein sequence ID" value="KAG2487573.1"/>
    <property type="molecule type" value="Genomic_DNA"/>
</dbReference>
<keyword evidence="3" id="KW-1185">Reference proteome</keyword>
<dbReference type="AlphaFoldDB" id="A0A836BU47"/>
<feature type="region of interest" description="Disordered" evidence="1">
    <location>
        <begin position="377"/>
        <end position="398"/>
    </location>
</feature>
<reference evidence="2" key="1">
    <citation type="journal article" date="2020" name="bioRxiv">
        <title>Comparative genomics of Chlamydomonas.</title>
        <authorList>
            <person name="Craig R.J."/>
            <person name="Hasan A.R."/>
            <person name="Ness R.W."/>
            <person name="Keightley P.D."/>
        </authorList>
    </citation>
    <scope>NUCLEOTIDE SEQUENCE</scope>
    <source>
        <strain evidence="2">CCAP 11/70</strain>
    </source>
</reference>
<feature type="compositionally biased region" description="Acidic residues" evidence="1">
    <location>
        <begin position="378"/>
        <end position="390"/>
    </location>
</feature>
<organism evidence="2 3">
    <name type="scientific">Edaphochlamys debaryana</name>
    <dbReference type="NCBI Taxonomy" id="47281"/>
    <lineage>
        <taxon>Eukaryota</taxon>
        <taxon>Viridiplantae</taxon>
        <taxon>Chlorophyta</taxon>
        <taxon>core chlorophytes</taxon>
        <taxon>Chlorophyceae</taxon>
        <taxon>CS clade</taxon>
        <taxon>Chlamydomonadales</taxon>
        <taxon>Chlamydomonadales incertae sedis</taxon>
        <taxon>Edaphochlamys</taxon>
    </lineage>
</organism>
<name>A0A836BU47_9CHLO</name>
<evidence type="ECO:0000313" key="2">
    <source>
        <dbReference type="EMBL" id="KAG2487573.1"/>
    </source>
</evidence>
<dbReference type="Proteomes" id="UP000612055">
    <property type="component" value="Unassembled WGS sequence"/>
</dbReference>
<gene>
    <name evidence="2" type="ORF">HYH03_013852</name>
</gene>
<evidence type="ECO:0000313" key="3">
    <source>
        <dbReference type="Proteomes" id="UP000612055"/>
    </source>
</evidence>
<sequence>MEEQQGVGYQLLLPFATLKSASPLPTRELSIDATTLSQPAADLISAAFPELERGGLPAAFSCLTSLTVLEARSAHLRVDTLSQLAELEKLSVAGLISPPAGAEAVAGLATAAARWKLPASLKEVHLTSQVPEVLHELRYSPVRQLSWEIKLALTRGLTFDGAASALTEDGESALRSAAEFLAGRLDDESEVEVSRPRRFLGFNVADPTIVLPVGGVAEAGPGRRNHTAWLEALGRVGIPQLELHGFALSHQDLAAIATSTRLKELKLPASTSYPVSGLLSLAQSCQEPRNFNLYVDSWCVRAEDGSCQPPLPVDVCDVLLELNTKYPHVDVQLSCDDLIEKAARLQLHESIKALREDMPKLGGDPGRLYLFMWHTSESDTDEQEGGEDAEAAGVAAGGGEVDGLQSHAVTTAAWVSIGRAGMTGG</sequence>